<evidence type="ECO:0000313" key="1">
    <source>
        <dbReference type="EMBL" id="VDO86645.1"/>
    </source>
</evidence>
<proteinExistence type="predicted"/>
<evidence type="ECO:0000313" key="3">
    <source>
        <dbReference type="WBParaSite" id="HPBE_0001087501-mRNA-1"/>
    </source>
</evidence>
<name>A0A183FSF4_HELPZ</name>
<accession>A0A183FSF4</accession>
<dbReference type="Proteomes" id="UP000050761">
    <property type="component" value="Unassembled WGS sequence"/>
</dbReference>
<organism evidence="2 3">
    <name type="scientific">Heligmosomoides polygyrus</name>
    <name type="common">Parasitic roundworm</name>
    <dbReference type="NCBI Taxonomy" id="6339"/>
    <lineage>
        <taxon>Eukaryota</taxon>
        <taxon>Metazoa</taxon>
        <taxon>Ecdysozoa</taxon>
        <taxon>Nematoda</taxon>
        <taxon>Chromadorea</taxon>
        <taxon>Rhabditida</taxon>
        <taxon>Rhabditina</taxon>
        <taxon>Rhabditomorpha</taxon>
        <taxon>Strongyloidea</taxon>
        <taxon>Heligmosomidae</taxon>
        <taxon>Heligmosomoides</taxon>
    </lineage>
</organism>
<reference evidence="1 2" key="1">
    <citation type="submission" date="2018-11" db="EMBL/GenBank/DDBJ databases">
        <authorList>
            <consortium name="Pathogen Informatics"/>
        </authorList>
    </citation>
    <scope>NUCLEOTIDE SEQUENCE [LARGE SCALE GENOMIC DNA]</scope>
</reference>
<reference evidence="3" key="2">
    <citation type="submission" date="2019-09" db="UniProtKB">
        <authorList>
            <consortium name="WormBaseParasite"/>
        </authorList>
    </citation>
    <scope>IDENTIFICATION</scope>
</reference>
<accession>A0A3P8CQ47</accession>
<dbReference type="WBParaSite" id="HPBE_0001087501-mRNA-1">
    <property type="protein sequence ID" value="HPBE_0001087501-mRNA-1"/>
    <property type="gene ID" value="HPBE_0001087501"/>
</dbReference>
<protein>
    <submittedName>
        <fullName evidence="3">CHCH domain-containing protein</fullName>
    </submittedName>
</protein>
<evidence type="ECO:0000313" key="2">
    <source>
        <dbReference type="Proteomes" id="UP000050761"/>
    </source>
</evidence>
<dbReference type="EMBL" id="UZAH01026908">
    <property type="protein sequence ID" value="VDO86645.1"/>
    <property type="molecule type" value="Genomic_DNA"/>
</dbReference>
<dbReference type="AlphaFoldDB" id="A0A183FSF4"/>
<sequence length="106" mass="12168">MLATDQVMLTANERTPCTFHAIKRFQIERRRDSLSEAGIRRTGRAFHCRHKWEFLTPLCQRNEATRLMRHISAPDSRCDTEQRYKECVGGGEGASEEVGTMKGPSR</sequence>
<gene>
    <name evidence="1" type="ORF">HPBE_LOCUS10876</name>
</gene>
<keyword evidence="2" id="KW-1185">Reference proteome</keyword>